<evidence type="ECO:0000256" key="2">
    <source>
        <dbReference type="ARBA" id="ARBA00007951"/>
    </source>
</evidence>
<dbReference type="GO" id="GO:0004560">
    <property type="term" value="F:alpha-L-fucosidase activity"/>
    <property type="evidence" value="ECO:0007669"/>
    <property type="project" value="UniProtKB-EC"/>
</dbReference>
<dbReference type="Proteomes" id="UP001232148">
    <property type="component" value="Unassembled WGS sequence"/>
</dbReference>
<dbReference type="PANTHER" id="PTHR10030:SF37">
    <property type="entry name" value="ALPHA-L-FUCOSIDASE-RELATED"/>
    <property type="match status" value="1"/>
</dbReference>
<evidence type="ECO:0000259" key="9">
    <source>
        <dbReference type="Pfam" id="PF16757"/>
    </source>
</evidence>
<keyword evidence="6" id="KW-0326">Glycosidase</keyword>
<evidence type="ECO:0000256" key="1">
    <source>
        <dbReference type="ARBA" id="ARBA00004071"/>
    </source>
</evidence>
<comment type="caution">
    <text evidence="10">The sequence shown here is derived from an EMBL/GenBank/DDBJ whole genome shotgun (WGS) entry which is preliminary data.</text>
</comment>
<dbReference type="InterPro" id="IPR031919">
    <property type="entry name" value="Fucosidase_C"/>
</dbReference>
<comment type="similarity">
    <text evidence="2">Belongs to the glycosyl hydrolase 29 family.</text>
</comment>
<dbReference type="GO" id="GO:0006004">
    <property type="term" value="P:fucose metabolic process"/>
    <property type="evidence" value="ECO:0007669"/>
    <property type="project" value="InterPro"/>
</dbReference>
<reference evidence="10" key="1">
    <citation type="submission" date="2021-06" db="EMBL/GenBank/DDBJ databases">
        <title>Comparative genomics, transcriptomics and evolutionary studies reveal genomic signatures of adaptation to plant cell wall in hemibiotrophic fungi.</title>
        <authorList>
            <consortium name="DOE Joint Genome Institute"/>
            <person name="Baroncelli R."/>
            <person name="Diaz J.F."/>
            <person name="Benocci T."/>
            <person name="Peng M."/>
            <person name="Battaglia E."/>
            <person name="Haridas S."/>
            <person name="Andreopoulos W."/>
            <person name="Labutti K."/>
            <person name="Pangilinan J."/>
            <person name="Floch G.L."/>
            <person name="Makela M.R."/>
            <person name="Henrissat B."/>
            <person name="Grigoriev I.V."/>
            <person name="Crouch J.A."/>
            <person name="De Vries R.P."/>
            <person name="Sukno S.A."/>
            <person name="Thon M.R."/>
        </authorList>
    </citation>
    <scope>NUCLEOTIDE SEQUENCE</scope>
    <source>
        <strain evidence="10">MAFF235873</strain>
    </source>
</reference>
<dbReference type="Pfam" id="PF01120">
    <property type="entry name" value="Alpha_L_fucos"/>
    <property type="match status" value="1"/>
</dbReference>
<dbReference type="AlphaFoldDB" id="A0AAD9HDZ0"/>
<dbReference type="Pfam" id="PF16757">
    <property type="entry name" value="Fucosidase_C"/>
    <property type="match status" value="1"/>
</dbReference>
<dbReference type="EC" id="3.2.1.51" evidence="3"/>
<keyword evidence="4 7" id="KW-0732">Signal</keyword>
<dbReference type="PANTHER" id="PTHR10030">
    <property type="entry name" value="ALPHA-L-FUCOSIDASE"/>
    <property type="match status" value="1"/>
</dbReference>
<evidence type="ECO:0000259" key="8">
    <source>
        <dbReference type="Pfam" id="PF01120"/>
    </source>
</evidence>
<dbReference type="InterPro" id="IPR013780">
    <property type="entry name" value="Glyco_hydro_b"/>
</dbReference>
<dbReference type="SUPFAM" id="SSF51445">
    <property type="entry name" value="(Trans)glycosidases"/>
    <property type="match status" value="1"/>
</dbReference>
<organism evidence="10 11">
    <name type="scientific">Colletotrichum zoysiae</name>
    <dbReference type="NCBI Taxonomy" id="1216348"/>
    <lineage>
        <taxon>Eukaryota</taxon>
        <taxon>Fungi</taxon>
        <taxon>Dikarya</taxon>
        <taxon>Ascomycota</taxon>
        <taxon>Pezizomycotina</taxon>
        <taxon>Sordariomycetes</taxon>
        <taxon>Hypocreomycetidae</taxon>
        <taxon>Glomerellales</taxon>
        <taxon>Glomerellaceae</taxon>
        <taxon>Colletotrichum</taxon>
        <taxon>Colletotrichum graminicola species complex</taxon>
    </lineage>
</organism>
<comment type="function">
    <text evidence="1">Alpha-L-fucosidase is responsible for hydrolyzing the alpha-1,6-linked fucose joined to the reducing-end N-acetylglucosamine of the carbohydrate moieties of glycoproteins.</text>
</comment>
<sequence length="610" mass="66237">MTVRLGAMRASLTAAASFLLARVATAQVGGPYEATWESTDKHHASPEWFRDAKFGVYWHWGAFTTPEYGSEWYGRNVYAPDSSERAEHTRRYGPPEVWGYQNFILGANDLQGNHVEFKPVLASDGGAFDPDAWMAVVNASGARFAGPVAEHHDGFSMWDSKVNTWNSVGHGPGIDLVKLWADLVRQSGMKFLIAMHQAFNTNGFYEFAPQMNDTELQLLFGQLPKDQADQRWLDKQLEVLDHVQPDMIWNDFSLDSPGYCQNPKFVCNIGEAQRLAFLSHYFNRGVEWGKEVLTTYKHFDSGFRNTSAVADFERGGPDDIVRPYWLTDDAISASSWSYTVGIAYYSSTQMIHSLLDRVSKNGNMLLNISPTAAGVLPEQQVKVLLDIGAYLGRYGESIYGTRAWDIYGEGPNKAGGGSFSSPLTGNSSDIRFTRNKAKDVLYVTVLGWPADATVSVASLGSDAGVDLTGLAKVELLGNSAGEYAAAESWTQESGALVVKLPAKPEDSFAYVLKLSFADHIPVPLINNGASVFTGNDTKALGVSLPRGEFPSVFFGDAGVQPGDIQTVQVSAGTSVEVYASANLTGSFTTLGAGEHAIGLESFGSIVVKAA</sequence>
<dbReference type="Gene3D" id="3.20.20.80">
    <property type="entry name" value="Glycosidases"/>
    <property type="match status" value="1"/>
</dbReference>
<dbReference type="InterPro" id="IPR017853">
    <property type="entry name" value="GH"/>
</dbReference>
<evidence type="ECO:0000256" key="6">
    <source>
        <dbReference type="ARBA" id="ARBA00023295"/>
    </source>
</evidence>
<accession>A0AAD9HDZ0</accession>
<evidence type="ECO:0000313" key="10">
    <source>
        <dbReference type="EMBL" id="KAK2026304.1"/>
    </source>
</evidence>
<dbReference type="InterPro" id="IPR057739">
    <property type="entry name" value="Glyco_hydro_29_N"/>
</dbReference>
<dbReference type="GO" id="GO:0016139">
    <property type="term" value="P:glycoside catabolic process"/>
    <property type="evidence" value="ECO:0007669"/>
    <property type="project" value="TreeGrafter"/>
</dbReference>
<evidence type="ECO:0000256" key="5">
    <source>
        <dbReference type="ARBA" id="ARBA00022801"/>
    </source>
</evidence>
<evidence type="ECO:0000256" key="7">
    <source>
        <dbReference type="SAM" id="SignalP"/>
    </source>
</evidence>
<feature type="chain" id="PRO_5042001152" description="alpha-L-fucosidase" evidence="7">
    <location>
        <begin position="27"/>
        <end position="610"/>
    </location>
</feature>
<dbReference type="Gene3D" id="2.60.20.10">
    <property type="entry name" value="Crystallins"/>
    <property type="match status" value="1"/>
</dbReference>
<evidence type="ECO:0000313" key="11">
    <source>
        <dbReference type="Proteomes" id="UP001232148"/>
    </source>
</evidence>
<dbReference type="PRINTS" id="PR00741">
    <property type="entry name" value="GLHYDRLASE29"/>
</dbReference>
<evidence type="ECO:0000256" key="3">
    <source>
        <dbReference type="ARBA" id="ARBA00012662"/>
    </source>
</evidence>
<dbReference type="InterPro" id="IPR000933">
    <property type="entry name" value="Glyco_hydro_29"/>
</dbReference>
<dbReference type="Gene3D" id="2.60.40.1180">
    <property type="entry name" value="Golgi alpha-mannosidase II"/>
    <property type="match status" value="1"/>
</dbReference>
<dbReference type="SMART" id="SM00812">
    <property type="entry name" value="Alpha_L_fucos"/>
    <property type="match status" value="1"/>
</dbReference>
<evidence type="ECO:0000256" key="4">
    <source>
        <dbReference type="ARBA" id="ARBA00022729"/>
    </source>
</evidence>
<protein>
    <recommendedName>
        <fullName evidence="3">alpha-L-fucosidase</fullName>
        <ecNumber evidence="3">3.2.1.51</ecNumber>
    </recommendedName>
</protein>
<feature type="signal peptide" evidence="7">
    <location>
        <begin position="1"/>
        <end position="26"/>
    </location>
</feature>
<gene>
    <name evidence="10" type="ORF">LX32DRAFT_641936</name>
</gene>
<name>A0AAD9HDZ0_9PEZI</name>
<dbReference type="InterPro" id="IPR016286">
    <property type="entry name" value="FUC_metazoa-typ"/>
</dbReference>
<keyword evidence="11" id="KW-1185">Reference proteome</keyword>
<feature type="domain" description="Alpha-L-fucosidase C-terminal" evidence="9">
    <location>
        <begin position="427"/>
        <end position="514"/>
    </location>
</feature>
<dbReference type="EMBL" id="MU842917">
    <property type="protein sequence ID" value="KAK2026304.1"/>
    <property type="molecule type" value="Genomic_DNA"/>
</dbReference>
<keyword evidence="5" id="KW-0378">Hydrolase</keyword>
<proteinExistence type="inferred from homology"/>
<feature type="domain" description="Glycoside hydrolase family 29 N-terminal" evidence="8">
    <location>
        <begin position="22"/>
        <end position="396"/>
    </location>
</feature>